<dbReference type="Proteomes" id="UP001601059">
    <property type="component" value="Unassembled WGS sequence"/>
</dbReference>
<protein>
    <submittedName>
        <fullName evidence="3">SA1362 family protein</fullName>
    </submittedName>
</protein>
<evidence type="ECO:0000313" key="4">
    <source>
        <dbReference type="Proteomes" id="UP001601059"/>
    </source>
</evidence>
<feature type="compositionally biased region" description="Basic residues" evidence="1">
    <location>
        <begin position="117"/>
        <end position="126"/>
    </location>
</feature>
<accession>A0ABW6KE24</accession>
<proteinExistence type="predicted"/>
<comment type="caution">
    <text evidence="3">The sequence shown here is derived from an EMBL/GenBank/DDBJ whole genome shotgun (WGS) entry which is preliminary data.</text>
</comment>
<evidence type="ECO:0000256" key="2">
    <source>
        <dbReference type="SAM" id="Phobius"/>
    </source>
</evidence>
<sequence length="126" mass="14338">MAFLNNRTSFYFVIGLISLAAIGIISSFISNPTDFLQSIFVFIAVGAIIYFLVRRFYKAGPQKKEQQAFRKAAKRSKKRFVQKDTQKTPTRIGTLSKLKKQNTKKDTSHLTVIEGKKGKKKNRASF</sequence>
<feature type="transmembrane region" description="Helical" evidence="2">
    <location>
        <begin position="9"/>
        <end position="29"/>
    </location>
</feature>
<feature type="region of interest" description="Disordered" evidence="1">
    <location>
        <begin position="101"/>
        <end position="126"/>
    </location>
</feature>
<organism evidence="3 4">
    <name type="scientific">Cytobacillus spartinae</name>
    <dbReference type="NCBI Taxonomy" id="3299023"/>
    <lineage>
        <taxon>Bacteria</taxon>
        <taxon>Bacillati</taxon>
        <taxon>Bacillota</taxon>
        <taxon>Bacilli</taxon>
        <taxon>Bacillales</taxon>
        <taxon>Bacillaceae</taxon>
        <taxon>Cytobacillus</taxon>
    </lineage>
</organism>
<keyword evidence="4" id="KW-1185">Reference proteome</keyword>
<dbReference type="RefSeq" id="WP_389362473.1">
    <property type="nucleotide sequence ID" value="NZ_JBIACK010000010.1"/>
</dbReference>
<keyword evidence="2" id="KW-0812">Transmembrane</keyword>
<dbReference type="InterPro" id="IPR048110">
    <property type="entry name" value="SA1362/YqhP-like"/>
</dbReference>
<dbReference type="EMBL" id="JBIACK010000010">
    <property type="protein sequence ID" value="MFE8702508.1"/>
    <property type="molecule type" value="Genomic_DNA"/>
</dbReference>
<feature type="transmembrane region" description="Helical" evidence="2">
    <location>
        <begin position="35"/>
        <end position="53"/>
    </location>
</feature>
<name>A0ABW6KE24_9BACI</name>
<evidence type="ECO:0000313" key="3">
    <source>
        <dbReference type="EMBL" id="MFE8702508.1"/>
    </source>
</evidence>
<gene>
    <name evidence="3" type="ORF">ACFYKX_18075</name>
</gene>
<dbReference type="NCBIfam" id="NF041554">
    <property type="entry name" value="SA1362_fam"/>
    <property type="match status" value="1"/>
</dbReference>
<reference evidence="3 4" key="1">
    <citation type="submission" date="2024-08" db="EMBL/GenBank/DDBJ databases">
        <title>Two novel Cytobacillus novel species.</title>
        <authorList>
            <person name="Liu G."/>
        </authorList>
    </citation>
    <scope>NUCLEOTIDE SEQUENCE [LARGE SCALE GENOMIC DNA]</scope>
    <source>
        <strain evidence="3 4">FJAT-54145</strain>
    </source>
</reference>
<evidence type="ECO:0000256" key="1">
    <source>
        <dbReference type="SAM" id="MobiDB-lite"/>
    </source>
</evidence>
<keyword evidence="2" id="KW-0472">Membrane</keyword>
<keyword evidence="2" id="KW-1133">Transmembrane helix</keyword>